<sequence length="362" mass="39070">MTVPEEITTEWLTGALGRAGVLGEGARVVAASGDRIGTGQVARNVRYQLEYAGGEGPRSVVVKSASPDPTSRAVATQMGLYLREVSFYQELAPKLGIRTPRCFHAESDAETHGFVLLMEDLTPIEAVDQLTGFGPDHAALACAQAVGMHAPLWGDDWAAARPWLGGTGGGPGEHAGPEHATLPLVQLVQGFLERYADALKPDTRRVIERLGARVLDVTRPRPGPRTVQHGDYRPDNMLFAGRGGEVPLTVVDWQTVAWGPALVDIAFLLGTSLGVEARRTHERDLLRDYHAGLCAAGVTGYGWDECWADYRRHACYAVTFLAPAAMLVQRTDRGDAMFLAALDRACAQITDLESEQLLESSC</sequence>
<dbReference type="Gene3D" id="3.90.1200.10">
    <property type="match status" value="1"/>
</dbReference>
<organism evidence="2 3">
    <name type="scientific">Pseudonocardia eucalypti</name>
    <dbReference type="NCBI Taxonomy" id="648755"/>
    <lineage>
        <taxon>Bacteria</taxon>
        <taxon>Bacillati</taxon>
        <taxon>Actinomycetota</taxon>
        <taxon>Actinomycetes</taxon>
        <taxon>Pseudonocardiales</taxon>
        <taxon>Pseudonocardiaceae</taxon>
        <taxon>Pseudonocardia</taxon>
    </lineage>
</organism>
<dbReference type="PANTHER" id="PTHR11012">
    <property type="entry name" value="PROTEIN KINASE-LIKE DOMAIN-CONTAINING"/>
    <property type="match status" value="1"/>
</dbReference>
<evidence type="ECO:0000259" key="1">
    <source>
        <dbReference type="Pfam" id="PF01636"/>
    </source>
</evidence>
<gene>
    <name evidence="2" type="ORF">GCM10023321_31280</name>
</gene>
<dbReference type="PANTHER" id="PTHR11012:SF30">
    <property type="entry name" value="PROTEIN KINASE-LIKE DOMAIN-CONTAINING"/>
    <property type="match status" value="1"/>
</dbReference>
<comment type="caution">
    <text evidence="2">The sequence shown here is derived from an EMBL/GenBank/DDBJ whole genome shotgun (WGS) entry which is preliminary data.</text>
</comment>
<evidence type="ECO:0000313" key="2">
    <source>
        <dbReference type="EMBL" id="GAA5156152.1"/>
    </source>
</evidence>
<keyword evidence="3" id="KW-1185">Reference proteome</keyword>
<dbReference type="Pfam" id="PF01636">
    <property type="entry name" value="APH"/>
    <property type="match status" value="1"/>
</dbReference>
<dbReference type="RefSeq" id="WP_185064148.1">
    <property type="nucleotide sequence ID" value="NZ_BAABJP010000010.1"/>
</dbReference>
<dbReference type="EMBL" id="BAABJP010000010">
    <property type="protein sequence ID" value="GAA5156152.1"/>
    <property type="molecule type" value="Genomic_DNA"/>
</dbReference>
<reference evidence="3" key="1">
    <citation type="journal article" date="2019" name="Int. J. Syst. Evol. Microbiol.">
        <title>The Global Catalogue of Microorganisms (GCM) 10K type strain sequencing project: providing services to taxonomists for standard genome sequencing and annotation.</title>
        <authorList>
            <consortium name="The Broad Institute Genomics Platform"/>
            <consortium name="The Broad Institute Genome Sequencing Center for Infectious Disease"/>
            <person name="Wu L."/>
            <person name="Ma J."/>
        </authorList>
    </citation>
    <scope>NUCLEOTIDE SEQUENCE [LARGE SCALE GENOMIC DNA]</scope>
    <source>
        <strain evidence="3">JCM 18303</strain>
    </source>
</reference>
<protein>
    <recommendedName>
        <fullName evidence="1">Aminoglycoside phosphotransferase domain-containing protein</fullName>
    </recommendedName>
</protein>
<dbReference type="InterPro" id="IPR011009">
    <property type="entry name" value="Kinase-like_dom_sf"/>
</dbReference>
<dbReference type="SUPFAM" id="SSF56112">
    <property type="entry name" value="Protein kinase-like (PK-like)"/>
    <property type="match status" value="1"/>
</dbReference>
<name>A0ABP9Q745_9PSEU</name>
<proteinExistence type="predicted"/>
<dbReference type="Proteomes" id="UP001428817">
    <property type="component" value="Unassembled WGS sequence"/>
</dbReference>
<accession>A0ABP9Q745</accession>
<evidence type="ECO:0000313" key="3">
    <source>
        <dbReference type="Proteomes" id="UP001428817"/>
    </source>
</evidence>
<feature type="domain" description="Aminoglycoside phosphotransferase" evidence="1">
    <location>
        <begin position="46"/>
        <end position="290"/>
    </location>
</feature>
<dbReference type="InterPro" id="IPR002575">
    <property type="entry name" value="Aminoglycoside_PTrfase"/>
</dbReference>